<dbReference type="Gene3D" id="1.10.1070.11">
    <property type="entry name" value="Phosphatidylinositol 3-/4-kinase, catalytic domain"/>
    <property type="match status" value="1"/>
</dbReference>
<dbReference type="Pfam" id="PF00613">
    <property type="entry name" value="PI3Ka"/>
    <property type="match status" value="1"/>
</dbReference>
<dbReference type="FunFam" id="1.25.40.70:FF:000011">
    <property type="entry name" value="Phosphatidylinositol 4-kinase alpha"/>
    <property type="match status" value="1"/>
</dbReference>
<name>A0AA85KQX4_TRIRE</name>
<feature type="compositionally biased region" description="Low complexity" evidence="5">
    <location>
        <begin position="2031"/>
        <end position="2052"/>
    </location>
</feature>
<feature type="compositionally biased region" description="Polar residues" evidence="5">
    <location>
        <begin position="2717"/>
        <end position="2734"/>
    </location>
</feature>
<evidence type="ECO:0000259" key="7">
    <source>
        <dbReference type="PROSITE" id="PS51545"/>
    </source>
</evidence>
<dbReference type="CDD" id="cd05167">
    <property type="entry name" value="PI4Kc_III_alpha"/>
    <property type="match status" value="1"/>
</dbReference>
<dbReference type="SUPFAM" id="SSF56112">
    <property type="entry name" value="Protein kinase-like (PK-like)"/>
    <property type="match status" value="1"/>
</dbReference>
<feature type="compositionally biased region" description="Acidic residues" evidence="5">
    <location>
        <begin position="509"/>
        <end position="521"/>
    </location>
</feature>
<dbReference type="PROSITE" id="PS50290">
    <property type="entry name" value="PI3_4_KINASE_3"/>
    <property type="match status" value="1"/>
</dbReference>
<dbReference type="InterPro" id="IPR000403">
    <property type="entry name" value="PI3/4_kinase_cat_dom"/>
</dbReference>
<feature type="region of interest" description="Disordered" evidence="5">
    <location>
        <begin position="2020"/>
        <end position="2052"/>
    </location>
</feature>
<dbReference type="FunFam" id="1.10.1070.11:FF:000005">
    <property type="entry name" value="Phosphatidylinositol 4-kinase, catalytic, alpha"/>
    <property type="match status" value="1"/>
</dbReference>
<feature type="compositionally biased region" description="Acidic residues" evidence="5">
    <location>
        <begin position="1609"/>
        <end position="1625"/>
    </location>
</feature>
<dbReference type="InterPro" id="IPR045495">
    <property type="entry name" value="PI4K_N"/>
</dbReference>
<feature type="domain" description="PIK helical" evidence="7">
    <location>
        <begin position="2381"/>
        <end position="2562"/>
    </location>
</feature>
<dbReference type="PROSITE" id="PS00915">
    <property type="entry name" value="PI3_4_KINASE_1"/>
    <property type="match status" value="1"/>
</dbReference>
<feature type="region of interest" description="Disordered" evidence="5">
    <location>
        <begin position="2707"/>
        <end position="2776"/>
    </location>
</feature>
<evidence type="ECO:0000256" key="2">
    <source>
        <dbReference type="ARBA" id="ARBA00012169"/>
    </source>
</evidence>
<dbReference type="Gene3D" id="1.25.40.70">
    <property type="entry name" value="Phosphatidylinositol 3-kinase, accessory domain (PIK)"/>
    <property type="match status" value="1"/>
</dbReference>
<feature type="region of interest" description="Disordered" evidence="5">
    <location>
        <begin position="2677"/>
        <end position="2696"/>
    </location>
</feature>
<accession>A0AA85KQX4</accession>
<dbReference type="GO" id="GO:0046854">
    <property type="term" value="P:phosphatidylinositol phosphate biosynthetic process"/>
    <property type="evidence" value="ECO:0007669"/>
    <property type="project" value="InterPro"/>
</dbReference>
<organism evidence="8 9">
    <name type="scientific">Trichobilharzia regenti</name>
    <name type="common">Nasal bird schistosome</name>
    <dbReference type="NCBI Taxonomy" id="157069"/>
    <lineage>
        <taxon>Eukaryota</taxon>
        <taxon>Metazoa</taxon>
        <taxon>Spiralia</taxon>
        <taxon>Lophotrochozoa</taxon>
        <taxon>Platyhelminthes</taxon>
        <taxon>Trematoda</taxon>
        <taxon>Digenea</taxon>
        <taxon>Strigeidida</taxon>
        <taxon>Schistosomatoidea</taxon>
        <taxon>Schistosomatidae</taxon>
        <taxon>Trichobilharzia</taxon>
    </lineage>
</organism>
<dbReference type="SMART" id="SM00145">
    <property type="entry name" value="PI3Ka"/>
    <property type="match status" value="1"/>
</dbReference>
<sequence>MHRPHSHLGDSSYVRLARSLTACNNFETVKRLIEFFPLSEPNGGYRLDSQAQCSIISVGIFLVESNLKFVDRLLPYLLNVLRKLHKSHVTDNIVCSNFQKLPQAECFSFALSSLLSQIALLDSNRSEDIITSILDCVSNIINQINEVLQQPIDRFAAVSAFLRQPRNQNTSTPDAVKLQSQQLAAERLCTFLAPSVIGLLRGVARGVVHVMPYTTNYSGNSSLPVVSRLFQPLQTNKLVDRAKFQTSSGACPHKLTEVSYEFTLSVYPSFCCIIPHSLCHSLLTNTGEKHVDSGSVESIDTEQFDLSHNNDNWSSSWFNPNGSEYLLGQVASVYASHLPHRAVMSEDHLISNSVLTQFSECLTSCSRSNNLAITTFTSSHLRSLVKMAYQLMNERFTKRLDSLALSFWPYRPKTGRYPYRSFAHCLRLCCLLLIRDIFRNPKQEISDKLSSSVQSLMLEVYVICLTEVSRLSAEAAGIRSPPDIVNKQRASSEEASSPVENGRPHFSNPEDDDEQEEEEERREEKAASKGSRNNSEEQQQTSKHVNCSPVRKENGMLKSSPPSKLPNGYSNDNTSPDEYHSFDDSENNVVAIPSKSAQLIPSSTPVASESKVSSSYADKESPIVSNIDGVGTNSYIVSSSSLISSPTKPTENQSQSINATVNNTTMLSNDRAESSANALFAFDLVTATTAACIQILTKSIKDMSDSESLLIRLLDRIAKGIDLKFVIHADRVFEQAAGAAAVTSSSSSSASKSFTIPSAWGVQNLRGHFNIPQRRISTQVGINQLMSDTALSTTTVNTLNNRKSRHRPRLAHLVCSAGLLVVVLESVGQLTQHFPHLGKASLDSLIDFLLNPSPVLSRLNRQIDRLRHSKAGILIIIDTMRKTNSNASLTGYEAQLTELTKIERHLTYYNRILEHIRGAAIESLCSILLLNPSFIETFLADLSCRIFNAAESDSRPTRDINLMYLNAVYCLGHMGVALAQLPQAQELILQFLQQNLNPVKLLPELEIKSMEQLGCMVISGSSAVHDQIMDILTAIRVRGTREMALHPQMKTSRLRHLSEAMINVFANISTFVQGQAKLNKLLHRLLEHYVHVDMEIDQDAKNASNTTAAHGLGQLIPVIAIILRRLPPIQNPNQRLQKLFREFWLYVTVMGFADPNSTVWPIEYYRGLCEIATKSPVLLLKDSLRAELQQSSALSARNLSQTDVTDIRNKLCVLLDNNAETSSLINRMSVTQCIYLMAVYRLESLCIAHSTDPEALHRLFMYLEDNIIIKDKFGMWTCISQVAVRIFTRYLAQMKAKPLDTERESIMDMHAQFLLVTFTRIHKSLRIVADEFLSMLAKDFPHVMWSGRVLFTMLDVAQLLSQSLEVDPNHTAPVYNVPGTNFKLITTDSLPVREKMLNDFVKRCKGIIEVGLQWAPNLVRSHLINYMLELQHPATDLTQHTGLALATESVLNYAGYNRAASFLGTNALEKRPTCAKLDSSNFMYNLILRNRFLGEASGMLRCSDDPIKLINKMTKDLDAACINASRLSKLLANLEESQPKQMKPNFNNEPQTTSLNPITEQIKRLQSQKSIALDIVQACLFRMTALLVMHKSYNDPAVNRINFLQQDNEACDDDDDGGDDGEIDQDAGGGYDDFEDDDDDMDEDDEDDSLVDEDDEDTSSERRKHSPRRHNFRRRLQYGGSVMKRLLRKPKTSVARFTIPNIPGINPSSVYTATTTTTTTTLSSVTTTANTTTGNVPSATPMVTASRVPVSSPQRVNSNDAQTFINFRKSYVMNGDAARRLLQEICHSPLRLFTTEMLENAVACWQWLVVGRPQLIIQLLNELSDAWQTTIHRRLGVFAVHNADDGEVLPLVVSDQLKYVPAKCNTGPHHLWSQFFSERLYVAQSSSQEQLDILFDLLQKTLAGEIASLDKSVQPAVQGGGTLGSSRHRQQHQQQQSQRHRHHHYQNAVSIIHGRLTSNVAALGVRCRLVEMCLSLIQNTGFKPTNVGYQGISTDETSSGVGGGGATTASGGISGGAGGGAGGGGGGMGSSAGSLVSAGGRTGGSSSSQCSNDSGHLFPLARIALREKAYAAILNYFTVKPQYPIKQGADLSDELKALSRLWSLMQAERKYLSTSMIETEMSALLESVGRGGYGSGVGGFLSDTDAAINFQDQGLVNTPESCFVGSSGGPTGVLGTPISPASFPTNPVSNTTFNATNSSPNIRHVNSYIYNESCIITPNVTPGVAAATTTGTTTTPMATGGGAGGGSSSSSGGTLPRLRSQVMLLTDQPLERPGVGSLILPSALNSTTSSTLQNAAVLAGSNIAHSVVSKRSSATGGKQSARTTGENYLKQIFLQKRELILILLASEIERLSVWFNPQALPDLIGVKEAEVETWLRETLRKKSWRRWTSLAWELCPPVAVYMPQRFTGSDELRREISLLVTANPQHVTHVPAALQYLATSSNIEEGRTELSHVLTWSPVAPVVALSFFSRMYPQHPLTHQYAVRVLADYPPDTMLFYVPQFVQGIRYDKLGYLSESIVTSAKRSPLLAHQLLWNMKTNIYRDEEGVKFDNEIGNHLLALTSTIQRNFNGSTLAFYQREFEFFDQITSVSAKIRPFPKGEARKKACLDALREVNVKPGCYLPSNPDSVVLEIDYMSGTPMQSAAKAPFLARFKVRRVGVQNLEAEAIAAASEAQYPAAATGTTDQSHQHHRDSVDGFNSVVKMFSQAGIKSRRRNSHQENPSSSPSRQALSTTVSGKHGTVGSRVKSRQPVTGGGGGGSQAQTGTSSQLASDDKQPTTSKLGHVFMQACIFKVGDDVRQDILALQILQLFKNIFERCGLELFVYPYRVVATSPGRGVIECVPDSKSRDQIGRQTDGKLYEYFLSIYGDETTPSYQLARRNFVLSLAAYSVFCYLIQIKDRHNGNIMVDKSGHIIHIDFGYMLESSPGGNLGWESDMKLTKEMFMIMGGRMDSPPYLWFEHLSVQAYLALRPYQEAIVALISLMLDSGLPCFRGQTIKLLRQRFAPQLSDREAAASYLRIMRTCLAHWRDKSYDVIQYMQNQIPY</sequence>
<feature type="region of interest" description="Disordered" evidence="5">
    <location>
        <begin position="484"/>
        <end position="584"/>
    </location>
</feature>
<keyword evidence="8" id="KW-1185">Reference proteome</keyword>
<comment type="similarity">
    <text evidence="1">Belongs to the PI3/PI4-kinase family. Type III PI4K subfamily.</text>
</comment>
<dbReference type="InterPro" id="IPR011009">
    <property type="entry name" value="Kinase-like_dom_sf"/>
</dbReference>
<dbReference type="InterPro" id="IPR016024">
    <property type="entry name" value="ARM-type_fold"/>
</dbReference>
<feature type="compositionally biased region" description="Acidic residues" evidence="5">
    <location>
        <begin position="1632"/>
        <end position="1658"/>
    </location>
</feature>
<reference evidence="9" key="2">
    <citation type="submission" date="2023-11" db="UniProtKB">
        <authorList>
            <consortium name="WormBaseParasite"/>
        </authorList>
    </citation>
    <scope>IDENTIFICATION</scope>
</reference>
<dbReference type="SUPFAM" id="SSF48371">
    <property type="entry name" value="ARM repeat"/>
    <property type="match status" value="1"/>
</dbReference>
<dbReference type="InterPro" id="IPR001263">
    <property type="entry name" value="PI3K_accessory_dom"/>
</dbReference>
<dbReference type="InterPro" id="IPR036940">
    <property type="entry name" value="PI3/4_kinase_cat_sf"/>
</dbReference>
<evidence type="ECO:0000256" key="4">
    <source>
        <dbReference type="ARBA" id="ARBA00022777"/>
    </source>
</evidence>
<evidence type="ECO:0000313" key="9">
    <source>
        <dbReference type="WBParaSite" id="TREG1_96760.3"/>
    </source>
</evidence>
<dbReference type="PROSITE" id="PS51545">
    <property type="entry name" value="PIK_HELICAL"/>
    <property type="match status" value="1"/>
</dbReference>
<evidence type="ECO:0000256" key="1">
    <source>
        <dbReference type="ARBA" id="ARBA00006209"/>
    </source>
</evidence>
<feature type="compositionally biased region" description="Basic residues" evidence="5">
    <location>
        <begin position="1662"/>
        <end position="1676"/>
    </location>
</feature>
<protein>
    <recommendedName>
        <fullName evidence="2">1-phosphatidylinositol 4-kinase</fullName>
        <ecNumber evidence="2">2.7.1.67</ecNumber>
    </recommendedName>
</protein>
<evidence type="ECO:0000256" key="5">
    <source>
        <dbReference type="SAM" id="MobiDB-lite"/>
    </source>
</evidence>
<dbReference type="InterPro" id="IPR015433">
    <property type="entry name" value="PI3/4_kinase"/>
</dbReference>
<dbReference type="Pfam" id="PF00454">
    <property type="entry name" value="PI3_PI4_kinase"/>
    <property type="match status" value="1"/>
</dbReference>
<dbReference type="GO" id="GO:0004430">
    <property type="term" value="F:1-phosphatidylinositol 4-kinase activity"/>
    <property type="evidence" value="ECO:0007669"/>
    <property type="project" value="UniProtKB-EC"/>
</dbReference>
<feature type="region of interest" description="Disordered" evidence="5">
    <location>
        <begin position="1608"/>
        <end position="1676"/>
    </location>
</feature>
<dbReference type="Proteomes" id="UP000050795">
    <property type="component" value="Unassembled WGS sequence"/>
</dbReference>
<dbReference type="WBParaSite" id="TREG1_96760.3">
    <property type="protein sequence ID" value="TREG1_96760.3"/>
    <property type="gene ID" value="TREG1_96760"/>
</dbReference>
<dbReference type="SMART" id="SM00146">
    <property type="entry name" value="PI3Kc"/>
    <property type="match status" value="1"/>
</dbReference>
<dbReference type="PANTHER" id="PTHR10048:SF15">
    <property type="entry name" value="PHOSPHATIDYLINOSITOL 4-KINASE ALPHA"/>
    <property type="match status" value="1"/>
</dbReference>
<dbReference type="Gene3D" id="3.30.1010.10">
    <property type="entry name" value="Phosphatidylinositol 3-kinase Catalytic Subunit, Chain A, domain 4"/>
    <property type="match status" value="1"/>
</dbReference>
<feature type="compositionally biased region" description="Polar residues" evidence="5">
    <location>
        <begin position="530"/>
        <end position="545"/>
    </location>
</feature>
<dbReference type="GO" id="GO:0005737">
    <property type="term" value="C:cytoplasm"/>
    <property type="evidence" value="ECO:0007669"/>
    <property type="project" value="TreeGrafter"/>
</dbReference>
<evidence type="ECO:0000259" key="6">
    <source>
        <dbReference type="PROSITE" id="PS50290"/>
    </source>
</evidence>
<feature type="region of interest" description="Disordered" evidence="5">
    <location>
        <begin position="1917"/>
        <end position="1944"/>
    </location>
</feature>
<dbReference type="Pfam" id="PF19274">
    <property type="entry name" value="PI4K_N"/>
    <property type="match status" value="3"/>
</dbReference>
<feature type="domain" description="PI3K/PI4K catalytic" evidence="6">
    <location>
        <begin position="2759"/>
        <end position="3027"/>
    </location>
</feature>
<proteinExistence type="inferred from homology"/>
<dbReference type="GO" id="GO:0048015">
    <property type="term" value="P:phosphatidylinositol-mediated signaling"/>
    <property type="evidence" value="ECO:0007669"/>
    <property type="project" value="TreeGrafter"/>
</dbReference>
<reference evidence="8" key="1">
    <citation type="submission" date="2022-06" db="EMBL/GenBank/DDBJ databases">
        <authorList>
            <person name="Berger JAMES D."/>
            <person name="Berger JAMES D."/>
        </authorList>
    </citation>
    <scope>NUCLEOTIDE SEQUENCE [LARGE SCALE GENOMIC DNA]</scope>
</reference>
<dbReference type="FunFam" id="3.30.1010.10:FF:000009">
    <property type="entry name" value="Phosphatidylinositol 4-kinase, catalytic, alpha"/>
    <property type="match status" value="1"/>
</dbReference>
<dbReference type="GO" id="GO:0005886">
    <property type="term" value="C:plasma membrane"/>
    <property type="evidence" value="ECO:0007669"/>
    <property type="project" value="TreeGrafter"/>
</dbReference>
<keyword evidence="4" id="KW-0418">Kinase</keyword>
<dbReference type="EC" id="2.7.1.67" evidence="2"/>
<keyword evidence="3" id="KW-0808">Transferase</keyword>
<feature type="compositionally biased region" description="Gly residues" evidence="5">
    <location>
        <begin position="2020"/>
        <end position="2030"/>
    </location>
</feature>
<evidence type="ECO:0000313" key="8">
    <source>
        <dbReference type="Proteomes" id="UP000050795"/>
    </source>
</evidence>
<feature type="region of interest" description="Disordered" evidence="5">
    <location>
        <begin position="2232"/>
        <end position="2253"/>
    </location>
</feature>
<dbReference type="InterPro" id="IPR042236">
    <property type="entry name" value="PI3K_accessory_sf"/>
</dbReference>
<evidence type="ECO:0000256" key="3">
    <source>
        <dbReference type="ARBA" id="ARBA00022679"/>
    </source>
</evidence>
<dbReference type="PROSITE" id="PS00916">
    <property type="entry name" value="PI3_4_KINASE_2"/>
    <property type="match status" value="1"/>
</dbReference>
<dbReference type="InterPro" id="IPR018936">
    <property type="entry name" value="PI3/4_kinase_CS"/>
</dbReference>
<dbReference type="PANTHER" id="PTHR10048">
    <property type="entry name" value="PHOSPHATIDYLINOSITOL KINASE"/>
    <property type="match status" value="1"/>
</dbReference>